<reference evidence="3 4" key="1">
    <citation type="submission" date="2018-08" db="EMBL/GenBank/DDBJ databases">
        <title>Chitinophaga sp. K20C18050901, a novel bacterium isolated from forest soil.</title>
        <authorList>
            <person name="Wang C."/>
        </authorList>
    </citation>
    <scope>NUCLEOTIDE SEQUENCE [LARGE SCALE GENOMIC DNA]</scope>
    <source>
        <strain evidence="3 4">K20C18050901</strain>
    </source>
</reference>
<dbReference type="Proteomes" id="UP000261174">
    <property type="component" value="Unassembled WGS sequence"/>
</dbReference>
<sequence>MKKIIITIICIVLLCNLLKAQDCSCKANLDSLIKSIEGNYVGFNTKMNKIGFSAYDSAVKTLRDKSIDAKNYDCYEILVRYVSLFKDPHLRVLINRLSPSNVNYDSLRMIFARLPKKRINLDSIVKKYSLENTSGIEGIWSLPEFNYKVAIIKSDSANKYEAIIIKADNFKWHPGQVKMILYGQNSYKIKFFIADHTPVITKGKAQNNIMNLGEYGLWRKEQFGKVINSSMDTMIEFKILSNKTSLIKIKSSDITLRDTLDQVIGKNWKNITSKENLIIDIRNNSGGHIMTFDTLNRLYITKPIHTDAVFIKASQDNISLYSESLINPNFNEEEKKDFKELIDTLKKHIGNVTKVSNEDSIYVNGTTYPKRIFIITNSGTGSAAELFVMHAKQSQKVTVVGESTKGALDFTEIGRNRDLPCPFWQYMCPMGMGEHKYIPLIDNIGIQPDRKITEDIDWISWTLKAIENGI</sequence>
<dbReference type="GO" id="GO:0008236">
    <property type="term" value="F:serine-type peptidase activity"/>
    <property type="evidence" value="ECO:0007669"/>
    <property type="project" value="InterPro"/>
</dbReference>
<keyword evidence="4" id="KW-1185">Reference proteome</keyword>
<dbReference type="Pfam" id="PF03572">
    <property type="entry name" value="Peptidase_S41"/>
    <property type="match status" value="1"/>
</dbReference>
<feature type="signal peptide" evidence="1">
    <location>
        <begin position="1"/>
        <end position="20"/>
    </location>
</feature>
<dbReference type="OrthoDB" id="2327485at2"/>
<accession>A0A3E1P374</accession>
<keyword evidence="1" id="KW-0732">Signal</keyword>
<dbReference type="EMBL" id="QTJV01000004">
    <property type="protein sequence ID" value="RFM34448.1"/>
    <property type="molecule type" value="Genomic_DNA"/>
</dbReference>
<dbReference type="AlphaFoldDB" id="A0A3E1P374"/>
<organism evidence="3 4">
    <name type="scientific">Chitinophaga silvisoli</name>
    <dbReference type="NCBI Taxonomy" id="2291814"/>
    <lineage>
        <taxon>Bacteria</taxon>
        <taxon>Pseudomonadati</taxon>
        <taxon>Bacteroidota</taxon>
        <taxon>Chitinophagia</taxon>
        <taxon>Chitinophagales</taxon>
        <taxon>Chitinophagaceae</taxon>
        <taxon>Chitinophaga</taxon>
    </lineage>
</organism>
<name>A0A3E1P374_9BACT</name>
<evidence type="ECO:0000313" key="4">
    <source>
        <dbReference type="Proteomes" id="UP000261174"/>
    </source>
</evidence>
<protein>
    <recommendedName>
        <fullName evidence="2">Tail specific protease domain-containing protein</fullName>
    </recommendedName>
</protein>
<evidence type="ECO:0000313" key="3">
    <source>
        <dbReference type="EMBL" id="RFM34448.1"/>
    </source>
</evidence>
<evidence type="ECO:0000259" key="2">
    <source>
        <dbReference type="Pfam" id="PF03572"/>
    </source>
</evidence>
<comment type="caution">
    <text evidence="3">The sequence shown here is derived from an EMBL/GenBank/DDBJ whole genome shotgun (WGS) entry which is preliminary data.</text>
</comment>
<feature type="chain" id="PRO_5017821682" description="Tail specific protease domain-containing protein" evidence="1">
    <location>
        <begin position="21"/>
        <end position="470"/>
    </location>
</feature>
<dbReference type="RefSeq" id="WP_116854031.1">
    <property type="nucleotide sequence ID" value="NZ_QTJV01000004.1"/>
</dbReference>
<dbReference type="Gene3D" id="3.90.226.10">
    <property type="entry name" value="2-enoyl-CoA Hydratase, Chain A, domain 1"/>
    <property type="match status" value="1"/>
</dbReference>
<gene>
    <name evidence="3" type="ORF">DXN04_14315</name>
</gene>
<evidence type="ECO:0000256" key="1">
    <source>
        <dbReference type="SAM" id="SignalP"/>
    </source>
</evidence>
<proteinExistence type="predicted"/>
<dbReference type="GO" id="GO:0006508">
    <property type="term" value="P:proteolysis"/>
    <property type="evidence" value="ECO:0007669"/>
    <property type="project" value="InterPro"/>
</dbReference>
<feature type="domain" description="Tail specific protease" evidence="2">
    <location>
        <begin position="246"/>
        <end position="411"/>
    </location>
</feature>
<dbReference type="InterPro" id="IPR029045">
    <property type="entry name" value="ClpP/crotonase-like_dom_sf"/>
</dbReference>
<dbReference type="SUPFAM" id="SSF52096">
    <property type="entry name" value="ClpP/crotonase"/>
    <property type="match status" value="1"/>
</dbReference>
<dbReference type="InterPro" id="IPR005151">
    <property type="entry name" value="Tail-specific_protease"/>
</dbReference>